<dbReference type="AlphaFoldDB" id="A0A1I7YV70"/>
<dbReference type="Proteomes" id="UP000095287">
    <property type="component" value="Unplaced"/>
</dbReference>
<protein>
    <submittedName>
        <fullName evidence="2">MADF domain-containing protein</fullName>
    </submittedName>
</protein>
<reference evidence="2" key="1">
    <citation type="submission" date="2016-11" db="UniProtKB">
        <authorList>
            <consortium name="WormBaseParasite"/>
        </authorList>
    </citation>
    <scope>IDENTIFICATION</scope>
</reference>
<name>A0A1I7YV70_9BILA</name>
<dbReference type="WBParaSite" id="L893_g20171.t1">
    <property type="protein sequence ID" value="L893_g20171.t1"/>
    <property type="gene ID" value="L893_g20171"/>
</dbReference>
<proteinExistence type="predicted"/>
<organism evidence="1 2">
    <name type="scientific">Steinernema glaseri</name>
    <dbReference type="NCBI Taxonomy" id="37863"/>
    <lineage>
        <taxon>Eukaryota</taxon>
        <taxon>Metazoa</taxon>
        <taxon>Ecdysozoa</taxon>
        <taxon>Nematoda</taxon>
        <taxon>Chromadorea</taxon>
        <taxon>Rhabditida</taxon>
        <taxon>Tylenchina</taxon>
        <taxon>Panagrolaimomorpha</taxon>
        <taxon>Strongyloidoidea</taxon>
        <taxon>Steinernematidae</taxon>
        <taxon>Steinernema</taxon>
    </lineage>
</organism>
<evidence type="ECO:0000313" key="2">
    <source>
        <dbReference type="WBParaSite" id="L893_g20171.t1"/>
    </source>
</evidence>
<evidence type="ECO:0000313" key="1">
    <source>
        <dbReference type="Proteomes" id="UP000095287"/>
    </source>
</evidence>
<sequence>MSQFPADREEQDEIVQLVQLIKHYEGYLFKRGGAIPENWRPLTTELVWRHVLAECVKSQHKWVKDNDWKYLRNNKWPSIQAMAKSYRNGERTGNEQQDGFMEELSRFMDENKILDPWNGNPQEAKVLDVDELRTLLNKFPSGIEDWVWSADFTTTLDEMNEKLADMDMGWAVVDGTEGPEIREFLYRKAKVLDEDELKILLNKFPSGIEDWEWSADFTTTLDEMNEKLADMDMGWAVVDGKEGPESREFLYRKVFKAMKHHRKHKKGPIP</sequence>
<keyword evidence="1" id="KW-1185">Reference proteome</keyword>
<accession>A0A1I7YV70</accession>